<evidence type="ECO:0000313" key="1">
    <source>
        <dbReference type="EMBL" id="TDP61211.1"/>
    </source>
</evidence>
<comment type="caution">
    <text evidence="1">The sequence shown here is derived from an EMBL/GenBank/DDBJ whole genome shotgun (WGS) entry which is preliminary data.</text>
</comment>
<dbReference type="OrthoDB" id="9880559at2"/>
<protein>
    <submittedName>
        <fullName evidence="1">Uncharacterized protein</fullName>
    </submittedName>
</protein>
<evidence type="ECO:0000313" key="2">
    <source>
        <dbReference type="Proteomes" id="UP000295260"/>
    </source>
</evidence>
<name>A0A4R6QF96_9FLAO</name>
<organism evidence="1 2">
    <name type="scientific">Flavobacterium dankookense</name>
    <dbReference type="NCBI Taxonomy" id="706186"/>
    <lineage>
        <taxon>Bacteria</taxon>
        <taxon>Pseudomonadati</taxon>
        <taxon>Bacteroidota</taxon>
        <taxon>Flavobacteriia</taxon>
        <taxon>Flavobacteriales</taxon>
        <taxon>Flavobacteriaceae</taxon>
        <taxon>Flavobacterium</taxon>
    </lineage>
</organism>
<dbReference type="AlphaFoldDB" id="A0A4R6QF96"/>
<accession>A0A4R6QF96</accession>
<dbReference type="EMBL" id="SNXR01000011">
    <property type="protein sequence ID" value="TDP61211.1"/>
    <property type="molecule type" value="Genomic_DNA"/>
</dbReference>
<dbReference type="Proteomes" id="UP000295260">
    <property type="component" value="Unassembled WGS sequence"/>
</dbReference>
<keyword evidence="2" id="KW-1185">Reference proteome</keyword>
<sequence>MQINNQALISDALGHLNCLKNDFARLRLDYNRDNNIVYSTGKFIESCELIGQLIKGYDNHNFKLLSNNINSVLLKDSELHGVLITIRKNKHSHNFDPSKMASIIFEI</sequence>
<reference evidence="1 2" key="1">
    <citation type="submission" date="2019-03" db="EMBL/GenBank/DDBJ databases">
        <title>Genomic Encyclopedia of Archaeal and Bacterial Type Strains, Phase II (KMG-II): from individual species to whole genera.</title>
        <authorList>
            <person name="Goeker M."/>
        </authorList>
    </citation>
    <scope>NUCLEOTIDE SEQUENCE [LARGE SCALE GENOMIC DNA]</scope>
    <source>
        <strain evidence="1 2">DSM 25687</strain>
    </source>
</reference>
<proteinExistence type="predicted"/>
<gene>
    <name evidence="1" type="ORF">BC748_0825</name>
</gene>
<dbReference type="RefSeq" id="WP_133532151.1">
    <property type="nucleotide sequence ID" value="NZ_SNXR01000011.1"/>
</dbReference>